<dbReference type="GO" id="GO:0016887">
    <property type="term" value="F:ATP hydrolysis activity"/>
    <property type="evidence" value="ECO:0007669"/>
    <property type="project" value="InterPro"/>
</dbReference>
<dbReference type="PROSITE" id="PS00662">
    <property type="entry name" value="T2SP_E"/>
    <property type="match status" value="1"/>
</dbReference>
<dbReference type="Gene3D" id="3.40.50.300">
    <property type="entry name" value="P-loop containing nucleotide triphosphate hydrolases"/>
    <property type="match status" value="1"/>
</dbReference>
<organism evidence="3 4">
    <name type="scientific">Candidatus Ozemobacter sibiricus</name>
    <dbReference type="NCBI Taxonomy" id="2268124"/>
    <lineage>
        <taxon>Bacteria</taxon>
        <taxon>Candidatus Ozemobacteria</taxon>
        <taxon>Candidatus Ozemobacterales</taxon>
        <taxon>Candidatus Ozemobacteraceae</taxon>
        <taxon>Candidatus Ozemobacter</taxon>
    </lineage>
</organism>
<dbReference type="AlphaFoldDB" id="A0A367ZQ72"/>
<evidence type="ECO:0000256" key="1">
    <source>
        <dbReference type="ARBA" id="ARBA00006611"/>
    </source>
</evidence>
<dbReference type="InterPro" id="IPR001482">
    <property type="entry name" value="T2SS/T4SS_dom"/>
</dbReference>
<evidence type="ECO:0000313" key="3">
    <source>
        <dbReference type="EMBL" id="RCK80278.1"/>
    </source>
</evidence>
<dbReference type="NCBIfam" id="TIGR01420">
    <property type="entry name" value="pilT_fam"/>
    <property type="match status" value="1"/>
</dbReference>
<proteinExistence type="inferred from homology"/>
<dbReference type="SUPFAM" id="SSF52540">
    <property type="entry name" value="P-loop containing nucleoside triphosphate hydrolases"/>
    <property type="match status" value="1"/>
</dbReference>
<dbReference type="InterPro" id="IPR003593">
    <property type="entry name" value="AAA+_ATPase"/>
</dbReference>
<accession>A0A367ZQ72</accession>
<gene>
    <name evidence="3" type="ORF">OZSIB_3460</name>
</gene>
<dbReference type="InterPro" id="IPR050921">
    <property type="entry name" value="T4SS_GSP_E_ATPase"/>
</dbReference>
<dbReference type="Proteomes" id="UP000252355">
    <property type="component" value="Unassembled WGS sequence"/>
</dbReference>
<dbReference type="InterPro" id="IPR027417">
    <property type="entry name" value="P-loop_NTPase"/>
</dbReference>
<feature type="domain" description="Bacterial type II secretion system protein E" evidence="2">
    <location>
        <begin position="194"/>
        <end position="208"/>
    </location>
</feature>
<dbReference type="GO" id="GO:0005524">
    <property type="term" value="F:ATP binding"/>
    <property type="evidence" value="ECO:0007669"/>
    <property type="project" value="InterPro"/>
</dbReference>
<sequence length="353" mass="39677">MFVLNDLLNIVIENEASDLHITVGSPPVIRVDGELIPTDLDVLTPMDTRSLVYNMLTAEQQKEFEENLELDISYSVHGFGRFRVNVYKQRGCIGAAFRVIPTKIPSLEDLRLPPKLRDFTKWNKGLVLFTGPTGSGKSTSLASLINIINEEQRCHIITVEDPIEYLHYHKKSIVNQRELHIDTTSFAEALRHILRQDPDVILVGEMRDFETVSAALTMAETGHLVFGTLHTTDAAQTINRIIDIFPPHQQPQIRSQLSFVLRAVVAQQLLPMASGKGRVVATEILIGNPAVANCIREQKISGLYTIMQTSQNEGMMTFEQSLKDLYLRGDITLEEAIMHTLHPKELERMLKGG</sequence>
<dbReference type="EMBL" id="QOQW01000007">
    <property type="protein sequence ID" value="RCK80278.1"/>
    <property type="molecule type" value="Genomic_DNA"/>
</dbReference>
<protein>
    <submittedName>
        <fullName evidence="3">Twitching motility protein PilT</fullName>
    </submittedName>
</protein>
<dbReference type="Gene3D" id="3.30.450.90">
    <property type="match status" value="1"/>
</dbReference>
<dbReference type="CDD" id="cd01131">
    <property type="entry name" value="PilT"/>
    <property type="match status" value="1"/>
</dbReference>
<name>A0A367ZQ72_9BACT</name>
<dbReference type="SMART" id="SM00382">
    <property type="entry name" value="AAA"/>
    <property type="match status" value="1"/>
</dbReference>
<comment type="similarity">
    <text evidence="1">Belongs to the GSP E family.</text>
</comment>
<dbReference type="InterPro" id="IPR006321">
    <property type="entry name" value="PilT/PilU"/>
</dbReference>
<dbReference type="PANTHER" id="PTHR30486">
    <property type="entry name" value="TWITCHING MOTILITY PROTEIN PILT"/>
    <property type="match status" value="1"/>
</dbReference>
<evidence type="ECO:0000259" key="2">
    <source>
        <dbReference type="PROSITE" id="PS00662"/>
    </source>
</evidence>
<evidence type="ECO:0000313" key="4">
    <source>
        <dbReference type="Proteomes" id="UP000252355"/>
    </source>
</evidence>
<reference evidence="3 4" key="1">
    <citation type="submission" date="2018-05" db="EMBL/GenBank/DDBJ databases">
        <title>A metagenomic window into the 2 km-deep terrestrial subsurface aquifer revealed taxonomically and functionally diverse microbial community comprising novel uncultured bacterial lineages.</title>
        <authorList>
            <person name="Kadnikov V.V."/>
            <person name="Mardanov A.V."/>
            <person name="Beletsky A.V."/>
            <person name="Banks D."/>
            <person name="Pimenov N.V."/>
            <person name="Frank Y.A."/>
            <person name="Karnachuk O.V."/>
            <person name="Ravin N.V."/>
        </authorList>
    </citation>
    <scope>NUCLEOTIDE SEQUENCE [LARGE SCALE GENOMIC DNA]</scope>
    <source>
        <strain evidence="3">BY5</strain>
    </source>
</reference>
<dbReference type="Pfam" id="PF00437">
    <property type="entry name" value="T2SSE"/>
    <property type="match status" value="1"/>
</dbReference>
<comment type="caution">
    <text evidence="3">The sequence shown here is derived from an EMBL/GenBank/DDBJ whole genome shotgun (WGS) entry which is preliminary data.</text>
</comment>